<name>A0ABN7AB70_9HEMI</name>
<gene>
    <name evidence="1" type="ORF">NTJ_02367</name>
</gene>
<evidence type="ECO:0000313" key="2">
    <source>
        <dbReference type="Proteomes" id="UP001307889"/>
    </source>
</evidence>
<evidence type="ECO:0000313" key="1">
    <source>
        <dbReference type="EMBL" id="BES89560.1"/>
    </source>
</evidence>
<keyword evidence="2" id="KW-1185">Reference proteome</keyword>
<dbReference type="EMBL" id="AP028909">
    <property type="protein sequence ID" value="BES89560.1"/>
    <property type="molecule type" value="Genomic_DNA"/>
</dbReference>
<dbReference type="Proteomes" id="UP001307889">
    <property type="component" value="Chromosome 1"/>
</dbReference>
<dbReference type="Pfam" id="PF03564">
    <property type="entry name" value="DUF1759"/>
    <property type="match status" value="1"/>
</dbReference>
<dbReference type="PANTHER" id="PTHR47331:SF1">
    <property type="entry name" value="GAG-LIKE PROTEIN"/>
    <property type="match status" value="1"/>
</dbReference>
<dbReference type="InterPro" id="IPR005312">
    <property type="entry name" value="DUF1759"/>
</dbReference>
<protein>
    <submittedName>
        <fullName evidence="1">Retrotransposon protein</fullName>
    </submittedName>
</protein>
<sequence>MLSLQKRRSALRSVFTKEANSLRELLKSEDASPTELRARLQTLTNRFSNLKSADEKILLNLEDEDGAAGGQDGENLEKILEDEMTACGEYELTFQRLNEEISQRLAAPSAQSMVSAVDDHAGPTRVLKLRRPDIKKFGGEIKHWISFWAQFSKIDEDISLQNEDKFAFLLEALIPGSPAQKLVEGFPPSRENYQKAIDLLKARYGKEELLIEYYVRELLSLVLKRAENTVSQLYDQLEAQLRALDSLGVTKEKYAAMIFPLVESSVPENVFKVWERHRISKNASIMDAEGCLTELLSFLRVEVEGEERLKLRQNTFEEHARTRGCSQAQKISKPSQKIPSAAALVSTDSPSKIIACLFCEKSHNSSECAKAVDMTTEEKNDFIKRKGACFKCLKPGHLSSNWRAFLKCLVCKGRHFPIMCQKIHLEDAEVSKSHGKLGSEKIETKTLVAGLQIFKTVYLQTLVAKIVANGREISVRILIDSGSQKSYILKAKAKECNLRRLGKTLVQQELFGGQKSALKSHGVYKILLKSFTSPFQYEFEVLDQEKICGFVP</sequence>
<dbReference type="Gene3D" id="2.40.70.10">
    <property type="entry name" value="Acid Proteases"/>
    <property type="match status" value="1"/>
</dbReference>
<proteinExistence type="predicted"/>
<dbReference type="InterPro" id="IPR021109">
    <property type="entry name" value="Peptidase_aspartic_dom_sf"/>
</dbReference>
<accession>A0ABN7AB70</accession>
<reference evidence="1 2" key="1">
    <citation type="submission" date="2023-09" db="EMBL/GenBank/DDBJ databases">
        <title>Nesidiocoris tenuis whole genome shotgun sequence.</title>
        <authorList>
            <person name="Shibata T."/>
            <person name="Shimoda M."/>
            <person name="Kobayashi T."/>
            <person name="Uehara T."/>
        </authorList>
    </citation>
    <scope>NUCLEOTIDE SEQUENCE [LARGE SCALE GENOMIC DNA]</scope>
    <source>
        <strain evidence="1 2">Japan</strain>
    </source>
</reference>
<organism evidence="1 2">
    <name type="scientific">Nesidiocoris tenuis</name>
    <dbReference type="NCBI Taxonomy" id="355587"/>
    <lineage>
        <taxon>Eukaryota</taxon>
        <taxon>Metazoa</taxon>
        <taxon>Ecdysozoa</taxon>
        <taxon>Arthropoda</taxon>
        <taxon>Hexapoda</taxon>
        <taxon>Insecta</taxon>
        <taxon>Pterygota</taxon>
        <taxon>Neoptera</taxon>
        <taxon>Paraneoptera</taxon>
        <taxon>Hemiptera</taxon>
        <taxon>Heteroptera</taxon>
        <taxon>Panheteroptera</taxon>
        <taxon>Cimicomorpha</taxon>
        <taxon>Miridae</taxon>
        <taxon>Dicyphina</taxon>
        <taxon>Nesidiocoris</taxon>
    </lineage>
</organism>
<dbReference type="PANTHER" id="PTHR47331">
    <property type="entry name" value="PHD-TYPE DOMAIN-CONTAINING PROTEIN"/>
    <property type="match status" value="1"/>
</dbReference>